<dbReference type="PANTHER" id="PTHR13593:SF135">
    <property type="entry name" value="MAP3K-LIKE KINASE"/>
    <property type="match status" value="1"/>
</dbReference>
<feature type="compositionally biased region" description="Polar residues" evidence="1">
    <location>
        <begin position="439"/>
        <end position="452"/>
    </location>
</feature>
<dbReference type="PROSITE" id="PS50007">
    <property type="entry name" value="PIPLC_X_DOMAIN"/>
    <property type="match status" value="1"/>
</dbReference>
<dbReference type="AlphaFoldDB" id="A0A9D4YGR3"/>
<proteinExistence type="predicted"/>
<dbReference type="Gramene" id="Psat02G0490300-T1">
    <property type="protein sequence ID" value="KAI5439301.1"/>
    <property type="gene ID" value="KIW84_024903"/>
</dbReference>
<name>A0A9D4YGR3_PEA</name>
<dbReference type="InterPro" id="IPR051057">
    <property type="entry name" value="PI-PLC_domain"/>
</dbReference>
<dbReference type="Gene3D" id="3.20.20.190">
    <property type="entry name" value="Phosphatidylinositol (PI) phosphodiesterase"/>
    <property type="match status" value="1"/>
</dbReference>
<reference evidence="2 3" key="1">
    <citation type="journal article" date="2022" name="Nat. Genet.">
        <title>Improved pea reference genome and pan-genome highlight genomic features and evolutionary characteristics.</title>
        <authorList>
            <person name="Yang T."/>
            <person name="Liu R."/>
            <person name="Luo Y."/>
            <person name="Hu S."/>
            <person name="Wang D."/>
            <person name="Wang C."/>
            <person name="Pandey M.K."/>
            <person name="Ge S."/>
            <person name="Xu Q."/>
            <person name="Li N."/>
            <person name="Li G."/>
            <person name="Huang Y."/>
            <person name="Saxena R.K."/>
            <person name="Ji Y."/>
            <person name="Li M."/>
            <person name="Yan X."/>
            <person name="He Y."/>
            <person name="Liu Y."/>
            <person name="Wang X."/>
            <person name="Xiang C."/>
            <person name="Varshney R.K."/>
            <person name="Ding H."/>
            <person name="Gao S."/>
            <person name="Zong X."/>
        </authorList>
    </citation>
    <scope>NUCLEOTIDE SEQUENCE [LARGE SCALE GENOMIC DNA]</scope>
    <source>
        <strain evidence="2 3">cv. Zhongwan 6</strain>
    </source>
</reference>
<evidence type="ECO:0000256" key="1">
    <source>
        <dbReference type="SAM" id="MobiDB-lite"/>
    </source>
</evidence>
<organism evidence="2 3">
    <name type="scientific">Pisum sativum</name>
    <name type="common">Garden pea</name>
    <name type="synonym">Lathyrus oleraceus</name>
    <dbReference type="NCBI Taxonomy" id="3888"/>
    <lineage>
        <taxon>Eukaryota</taxon>
        <taxon>Viridiplantae</taxon>
        <taxon>Streptophyta</taxon>
        <taxon>Embryophyta</taxon>
        <taxon>Tracheophyta</taxon>
        <taxon>Spermatophyta</taxon>
        <taxon>Magnoliopsida</taxon>
        <taxon>eudicotyledons</taxon>
        <taxon>Gunneridae</taxon>
        <taxon>Pentapetalae</taxon>
        <taxon>rosids</taxon>
        <taxon>fabids</taxon>
        <taxon>Fabales</taxon>
        <taxon>Fabaceae</taxon>
        <taxon>Papilionoideae</taxon>
        <taxon>50 kb inversion clade</taxon>
        <taxon>NPAAA clade</taxon>
        <taxon>Hologalegina</taxon>
        <taxon>IRL clade</taxon>
        <taxon>Fabeae</taxon>
        <taxon>Lathyrus</taxon>
    </lineage>
</organism>
<feature type="region of interest" description="Disordered" evidence="1">
    <location>
        <begin position="429"/>
        <end position="452"/>
    </location>
</feature>
<accession>A0A9D4YGR3</accession>
<dbReference type="SUPFAM" id="SSF51695">
    <property type="entry name" value="PLC-like phosphodiesterases"/>
    <property type="match status" value="1"/>
</dbReference>
<evidence type="ECO:0000313" key="2">
    <source>
        <dbReference type="EMBL" id="KAI5439301.1"/>
    </source>
</evidence>
<dbReference type="GO" id="GO:0006629">
    <property type="term" value="P:lipid metabolic process"/>
    <property type="evidence" value="ECO:0007669"/>
    <property type="project" value="InterPro"/>
</dbReference>
<protein>
    <submittedName>
        <fullName evidence="2">Uncharacterized protein</fullName>
    </submittedName>
</protein>
<dbReference type="Proteomes" id="UP001058974">
    <property type="component" value="Chromosome 2"/>
</dbReference>
<gene>
    <name evidence="2" type="ORF">KIW84_024903</name>
</gene>
<keyword evidence="3" id="KW-1185">Reference proteome</keyword>
<dbReference type="CDD" id="cd08588">
    <property type="entry name" value="PI-PLCc_At5g67130_like"/>
    <property type="match status" value="1"/>
</dbReference>
<dbReference type="Pfam" id="PF26178">
    <property type="entry name" value="PI-PLC_cat"/>
    <property type="match status" value="1"/>
</dbReference>
<dbReference type="GO" id="GO:0008081">
    <property type="term" value="F:phosphoric diester hydrolase activity"/>
    <property type="evidence" value="ECO:0007669"/>
    <property type="project" value="InterPro"/>
</dbReference>
<evidence type="ECO:0000313" key="3">
    <source>
        <dbReference type="Proteomes" id="UP001058974"/>
    </source>
</evidence>
<dbReference type="PANTHER" id="PTHR13593">
    <property type="match status" value="1"/>
</dbReference>
<comment type="caution">
    <text evidence="2">The sequence shown here is derived from an EMBL/GenBank/DDBJ whole genome shotgun (WGS) entry which is preliminary data.</text>
</comment>
<dbReference type="EMBL" id="JAMSHJ010000002">
    <property type="protein sequence ID" value="KAI5439301.1"/>
    <property type="molecule type" value="Genomic_DNA"/>
</dbReference>
<dbReference type="InterPro" id="IPR017946">
    <property type="entry name" value="PLC-like_Pdiesterase_TIM-brl"/>
</dbReference>
<sequence length="477" mass="52669">MGPNPIKEAIIDQQQFTYTHSQTLPCQAASSYSNLKSPPIPIPSHTITNFTISIMDYQRLLRDIRIHSLQTHIFVLIALCLFTYSSSSKIGETCGTCDVGLTCQTCPANGNTRPRCSRIQTLNPTTKVKGLPFNRYSWLTSHNSFALAGARSATGSIIIAPMNQDDTIADQLKNGVRGFMLDMYDFQNAIWLCHSTQNQCFNFTSFQPAINALKDMHSFLDTNPSEIITIFIEDYVKSPSGLTKLFQASGINKYMFPLARMPTKGEDWPTVDDMIQKNQRFIAFTSKASKEKSEGIAFQWKYVVENHYGDEGMHEGSCSNRGESPPIDLKSRSLVLVNFFRSTPNRSQSCADNSAPLLNMIKTCQKAAGNRWPNFIAVDYYQRNDGGGAAEAVDEANGHLTCGCDNINYCKVLANGTFGACDVPQISPPPPAAEAAPDRNQQSPKNNQTSSAYIGRAATMTRRVVLILVATTLLAFL</sequence>